<name>A0ABN3VTV1_9ACTN</name>
<feature type="compositionally biased region" description="Basic and acidic residues" evidence="1">
    <location>
        <begin position="44"/>
        <end position="55"/>
    </location>
</feature>
<evidence type="ECO:0000256" key="1">
    <source>
        <dbReference type="SAM" id="MobiDB-lite"/>
    </source>
</evidence>
<dbReference type="Proteomes" id="UP001500831">
    <property type="component" value="Unassembled WGS sequence"/>
</dbReference>
<reference evidence="2 3" key="1">
    <citation type="journal article" date="2019" name="Int. J. Syst. Evol. Microbiol.">
        <title>The Global Catalogue of Microorganisms (GCM) 10K type strain sequencing project: providing services to taxonomists for standard genome sequencing and annotation.</title>
        <authorList>
            <consortium name="The Broad Institute Genomics Platform"/>
            <consortium name="The Broad Institute Genome Sequencing Center for Infectious Disease"/>
            <person name="Wu L."/>
            <person name="Ma J."/>
        </authorList>
    </citation>
    <scope>NUCLEOTIDE SEQUENCE [LARGE SCALE GENOMIC DNA]</scope>
    <source>
        <strain evidence="2 3">JCM 6242</strain>
    </source>
</reference>
<proteinExistence type="predicted"/>
<protein>
    <submittedName>
        <fullName evidence="2">Uncharacterized protein</fullName>
    </submittedName>
</protein>
<sequence>MPRWCPTWRTAQPHGRTHSPTIAHPTVTQPCGRAAPRSYRSRFARLEAGRGKQEVEAGSGGREARGGARERDRENKRRRPQDAGAACFTSDATRRRAPGA</sequence>
<evidence type="ECO:0000313" key="2">
    <source>
        <dbReference type="EMBL" id="GAA2861718.1"/>
    </source>
</evidence>
<feature type="region of interest" description="Disordered" evidence="1">
    <location>
        <begin position="1"/>
        <end position="100"/>
    </location>
</feature>
<gene>
    <name evidence="2" type="ORF">GCM10010517_20480</name>
</gene>
<organism evidence="2 3">
    <name type="scientific">Streptosporangium fragile</name>
    <dbReference type="NCBI Taxonomy" id="46186"/>
    <lineage>
        <taxon>Bacteria</taxon>
        <taxon>Bacillati</taxon>
        <taxon>Actinomycetota</taxon>
        <taxon>Actinomycetes</taxon>
        <taxon>Streptosporangiales</taxon>
        <taxon>Streptosporangiaceae</taxon>
        <taxon>Streptosporangium</taxon>
    </lineage>
</organism>
<dbReference type="EMBL" id="BAAAVI010000011">
    <property type="protein sequence ID" value="GAA2861718.1"/>
    <property type="molecule type" value="Genomic_DNA"/>
</dbReference>
<feature type="compositionally biased region" description="Basic and acidic residues" evidence="1">
    <location>
        <begin position="62"/>
        <end position="75"/>
    </location>
</feature>
<evidence type="ECO:0000313" key="3">
    <source>
        <dbReference type="Proteomes" id="UP001500831"/>
    </source>
</evidence>
<comment type="caution">
    <text evidence="2">The sequence shown here is derived from an EMBL/GenBank/DDBJ whole genome shotgun (WGS) entry which is preliminary data.</text>
</comment>
<keyword evidence="3" id="KW-1185">Reference proteome</keyword>
<accession>A0ABN3VTV1</accession>